<evidence type="ECO:0000313" key="1">
    <source>
        <dbReference type="EMBL" id="NMC64335.1"/>
    </source>
</evidence>
<proteinExistence type="predicted"/>
<gene>
    <name evidence="1" type="ORF">GYA55_14315</name>
</gene>
<protein>
    <submittedName>
        <fullName evidence="1">Uncharacterized protein</fullName>
    </submittedName>
</protein>
<organism evidence="1 2">
    <name type="scientific">SAR324 cluster bacterium</name>
    <dbReference type="NCBI Taxonomy" id="2024889"/>
    <lineage>
        <taxon>Bacteria</taxon>
        <taxon>Deltaproteobacteria</taxon>
        <taxon>SAR324 cluster</taxon>
    </lineage>
</organism>
<comment type="caution">
    <text evidence="1">The sequence shown here is derived from an EMBL/GenBank/DDBJ whole genome shotgun (WGS) entry which is preliminary data.</text>
</comment>
<reference evidence="1 2" key="1">
    <citation type="journal article" date="2020" name="Biotechnol. Biofuels">
        <title>New insights from the biogas microbiome by comprehensive genome-resolved metagenomics of nearly 1600 species originating from multiple anaerobic digesters.</title>
        <authorList>
            <person name="Campanaro S."/>
            <person name="Treu L."/>
            <person name="Rodriguez-R L.M."/>
            <person name="Kovalovszki A."/>
            <person name="Ziels R.M."/>
            <person name="Maus I."/>
            <person name="Zhu X."/>
            <person name="Kougias P.G."/>
            <person name="Basile A."/>
            <person name="Luo G."/>
            <person name="Schluter A."/>
            <person name="Konstantinidis K.T."/>
            <person name="Angelidaki I."/>
        </authorList>
    </citation>
    <scope>NUCLEOTIDE SEQUENCE [LARGE SCALE GENOMIC DNA]</scope>
    <source>
        <strain evidence="1">AS27yjCOA_65</strain>
    </source>
</reference>
<sequence length="554" mass="64756">MSLPQWTSEIIEVTKVGEDQLGLEGAAQGYQQLILPGITTVTDHARYYSFYAWIIYRYLFDRKSSRLLASFRGQFYSHHEVALILSAFLHHLDRPISGVTGSGINNRTVKRLWGKKDPTSLDQDYFQNKEGGFGQYYRIAMQTMGIIEIPEDNRLVYYLTDRGKDLAEAYQESISDTQYYKSLEECGQLKSLSREDASEYGEVGCICPEALSRGKDRIKLLDAFFRMDEPQGFSNNHVRRRNSLGVVLDLVHQADGQFRRERLRPALYIREFSAGLKYSPANEIVDWVKRWQLVEVRHMYSFGFQCLWAAFLLELRDHSEIGRDEWQAWITNQLKEKGWDISLKKLSEKLCAKAGISGNFDELLEKTHQIFGLQSGLDEYSLYQKAIRRQTNSAFLFQTGVCILLQIYLRFFPDYKSQDPLWLEIATRDRLPMNRYFTNVERKLQNTDFSTFDWVNWVFQEYIFEQHEMVALEKLRNQWYDTFKFYYDEGIFRWPTGKNGYTEPIRLAANRLNNCISILEDLGLLIENPDGFLSLSADGISYYHQVLKALEDAN</sequence>
<accession>A0A7X9IMR3</accession>
<evidence type="ECO:0000313" key="2">
    <source>
        <dbReference type="Proteomes" id="UP000524246"/>
    </source>
</evidence>
<dbReference type="AlphaFoldDB" id="A0A7X9IMR3"/>
<dbReference type="Proteomes" id="UP000524246">
    <property type="component" value="Unassembled WGS sequence"/>
</dbReference>
<name>A0A7X9IMR3_9DELT</name>
<dbReference type="EMBL" id="JAAZON010000651">
    <property type="protein sequence ID" value="NMC64335.1"/>
    <property type="molecule type" value="Genomic_DNA"/>
</dbReference>